<dbReference type="Pfam" id="PF08240">
    <property type="entry name" value="ADH_N"/>
    <property type="match status" value="1"/>
</dbReference>
<comment type="similarity">
    <text evidence="2 6">Belongs to the zinc-containing alcohol dehydrogenase family.</text>
</comment>
<dbReference type="InParanoid" id="D8TEG6"/>
<evidence type="ECO:0000256" key="2">
    <source>
        <dbReference type="ARBA" id="ARBA00008072"/>
    </source>
</evidence>
<dbReference type="eggNOG" id="KOG0023">
    <property type="taxonomic scope" value="Eukaryota"/>
</dbReference>
<dbReference type="FunFam" id="3.40.50.720:FF:000022">
    <property type="entry name" value="Cinnamyl alcohol dehydrogenase"/>
    <property type="match status" value="1"/>
</dbReference>
<dbReference type="InterPro" id="IPR011032">
    <property type="entry name" value="GroES-like_sf"/>
</dbReference>
<protein>
    <recommendedName>
        <fullName evidence="7">Enoyl reductase (ER) domain-containing protein</fullName>
    </recommendedName>
</protein>
<evidence type="ECO:0000313" key="9">
    <source>
        <dbReference type="Proteomes" id="UP000001514"/>
    </source>
</evidence>
<dbReference type="HOGENOM" id="CLU_026673_20_2_1"/>
<dbReference type="Gramene" id="EFJ04940">
    <property type="protein sequence ID" value="EFJ04940"/>
    <property type="gene ID" value="SELMODRAFT_187673"/>
</dbReference>
<dbReference type="OMA" id="CRGRNGD"/>
<keyword evidence="5" id="KW-0560">Oxidoreductase</keyword>
<dbReference type="InterPro" id="IPR013149">
    <property type="entry name" value="ADH-like_C"/>
</dbReference>
<gene>
    <name evidence="8" type="ORF">SELMODRAFT_187673</name>
</gene>
<keyword evidence="9" id="KW-1185">Reference proteome</keyword>
<dbReference type="FunFam" id="3.90.180.10:FF:000100">
    <property type="entry name" value="Putative cinnamyl alcohol dehydrogenase 6"/>
    <property type="match status" value="1"/>
</dbReference>
<dbReference type="KEGG" id="smo:SELMODRAFT_187673"/>
<reference evidence="8 9" key="1">
    <citation type="journal article" date="2011" name="Science">
        <title>The Selaginella genome identifies genetic changes associated with the evolution of vascular plants.</title>
        <authorList>
            <person name="Banks J.A."/>
            <person name="Nishiyama T."/>
            <person name="Hasebe M."/>
            <person name="Bowman J.L."/>
            <person name="Gribskov M."/>
            <person name="dePamphilis C."/>
            <person name="Albert V.A."/>
            <person name="Aono N."/>
            <person name="Aoyama T."/>
            <person name="Ambrose B.A."/>
            <person name="Ashton N.W."/>
            <person name="Axtell M.J."/>
            <person name="Barker E."/>
            <person name="Barker M.S."/>
            <person name="Bennetzen J.L."/>
            <person name="Bonawitz N.D."/>
            <person name="Chapple C."/>
            <person name="Cheng C."/>
            <person name="Correa L.G."/>
            <person name="Dacre M."/>
            <person name="DeBarry J."/>
            <person name="Dreyer I."/>
            <person name="Elias M."/>
            <person name="Engstrom E.M."/>
            <person name="Estelle M."/>
            <person name="Feng L."/>
            <person name="Finet C."/>
            <person name="Floyd S.K."/>
            <person name="Frommer W.B."/>
            <person name="Fujita T."/>
            <person name="Gramzow L."/>
            <person name="Gutensohn M."/>
            <person name="Harholt J."/>
            <person name="Hattori M."/>
            <person name="Heyl A."/>
            <person name="Hirai T."/>
            <person name="Hiwatashi Y."/>
            <person name="Ishikawa M."/>
            <person name="Iwata M."/>
            <person name="Karol K.G."/>
            <person name="Koehler B."/>
            <person name="Kolukisaoglu U."/>
            <person name="Kubo M."/>
            <person name="Kurata T."/>
            <person name="Lalonde S."/>
            <person name="Li K."/>
            <person name="Li Y."/>
            <person name="Litt A."/>
            <person name="Lyons E."/>
            <person name="Manning G."/>
            <person name="Maruyama T."/>
            <person name="Michael T.P."/>
            <person name="Mikami K."/>
            <person name="Miyazaki S."/>
            <person name="Morinaga S."/>
            <person name="Murata T."/>
            <person name="Mueller-Roeber B."/>
            <person name="Nelson D.R."/>
            <person name="Obara M."/>
            <person name="Oguri Y."/>
            <person name="Olmstead R.G."/>
            <person name="Onodera N."/>
            <person name="Petersen B.L."/>
            <person name="Pils B."/>
            <person name="Prigge M."/>
            <person name="Rensing S.A."/>
            <person name="Riano-Pachon D.M."/>
            <person name="Roberts A.W."/>
            <person name="Sato Y."/>
            <person name="Scheller H.V."/>
            <person name="Schulz B."/>
            <person name="Schulz C."/>
            <person name="Shakirov E.V."/>
            <person name="Shibagaki N."/>
            <person name="Shinohara N."/>
            <person name="Shippen D.E."/>
            <person name="Soerensen I."/>
            <person name="Sotooka R."/>
            <person name="Sugimoto N."/>
            <person name="Sugita M."/>
            <person name="Sumikawa N."/>
            <person name="Tanurdzic M."/>
            <person name="Theissen G."/>
            <person name="Ulvskov P."/>
            <person name="Wakazuki S."/>
            <person name="Weng J.K."/>
            <person name="Willats W.W."/>
            <person name="Wipf D."/>
            <person name="Wolf P.G."/>
            <person name="Yang L."/>
            <person name="Zimmer A.D."/>
            <person name="Zhu Q."/>
            <person name="Mitros T."/>
            <person name="Hellsten U."/>
            <person name="Loque D."/>
            <person name="Otillar R."/>
            <person name="Salamov A."/>
            <person name="Schmutz J."/>
            <person name="Shapiro H."/>
            <person name="Lindquist E."/>
            <person name="Lucas S."/>
            <person name="Rokhsar D."/>
            <person name="Grigoriev I.V."/>
        </authorList>
    </citation>
    <scope>NUCLEOTIDE SEQUENCE [LARGE SCALE GENOMIC DNA]</scope>
</reference>
<dbReference type="InterPro" id="IPR020843">
    <property type="entry name" value="ER"/>
</dbReference>
<evidence type="ECO:0000259" key="7">
    <source>
        <dbReference type="SMART" id="SM00829"/>
    </source>
</evidence>
<dbReference type="AlphaFoldDB" id="D8TEG6"/>
<keyword evidence="4 6" id="KW-0862">Zinc</keyword>
<sequence>MGSLESPRTAHGWAAHDGSGILSPYEFPLREVDPDSVEIKVLYCGICHTDLHQLKNDYGMSRYPMVAGHEVVGTVTKVGAGVERFKVGDCVGVGCIVGSCQDCNACTGDMEQYCSKKRWTYNDVFPDGEPTQGGFADLMVVDQRFVVTIPEGLSLDAAAPLLCAGITVYSPMKHFGMTEPGKKCGILGLGGVGHMGVKFAKAFGLHVTVISTSRSKEKEAREVLGADDFLVSTDPEQMAAAAQSLDYILDTIPAPHPLDMYLPLLGMNGKFILLGVVPAPLQFVAPNILLGRRMIAGSFVGSMKETQEMLEFSAEKKIECMIETVTFDYINEAMKRLEKNDVRYRFVIDVEKSNKSA</sequence>
<dbReference type="GO" id="GO:0045551">
    <property type="term" value="F:cinnamyl-alcohol dehydrogenase activity"/>
    <property type="evidence" value="ECO:0000318"/>
    <property type="project" value="GO_Central"/>
</dbReference>
<dbReference type="FunFam" id="3.90.180.10:FF:000004">
    <property type="entry name" value="probable cinnamyl alcohol dehydrogenase"/>
    <property type="match status" value="1"/>
</dbReference>
<dbReference type="SUPFAM" id="SSF51735">
    <property type="entry name" value="NAD(P)-binding Rossmann-fold domains"/>
    <property type="match status" value="1"/>
</dbReference>
<dbReference type="SUPFAM" id="SSF50129">
    <property type="entry name" value="GroES-like"/>
    <property type="match status" value="1"/>
</dbReference>
<dbReference type="EMBL" id="GL377743">
    <property type="protein sequence ID" value="EFJ04940.1"/>
    <property type="molecule type" value="Genomic_DNA"/>
</dbReference>
<evidence type="ECO:0000256" key="4">
    <source>
        <dbReference type="ARBA" id="ARBA00022833"/>
    </source>
</evidence>
<dbReference type="Gene3D" id="3.90.180.10">
    <property type="entry name" value="Medium-chain alcohol dehydrogenases, catalytic domain"/>
    <property type="match status" value="1"/>
</dbReference>
<dbReference type="Proteomes" id="UP000001514">
    <property type="component" value="Unassembled WGS sequence"/>
</dbReference>
<evidence type="ECO:0000313" key="8">
    <source>
        <dbReference type="EMBL" id="EFJ04940.1"/>
    </source>
</evidence>
<dbReference type="InterPro" id="IPR013154">
    <property type="entry name" value="ADH-like_N"/>
</dbReference>
<comment type="cofactor">
    <cofactor evidence="1 6">
        <name>Zn(2+)</name>
        <dbReference type="ChEBI" id="CHEBI:29105"/>
    </cofactor>
</comment>
<dbReference type="PROSITE" id="PS00059">
    <property type="entry name" value="ADH_ZINC"/>
    <property type="match status" value="1"/>
</dbReference>
<dbReference type="Pfam" id="PF00107">
    <property type="entry name" value="ADH_zinc_N"/>
    <property type="match status" value="1"/>
</dbReference>
<dbReference type="SMART" id="SM00829">
    <property type="entry name" value="PKS_ER"/>
    <property type="match status" value="1"/>
</dbReference>
<dbReference type="GO" id="GO:0009809">
    <property type="term" value="P:lignin biosynthetic process"/>
    <property type="evidence" value="ECO:0000318"/>
    <property type="project" value="GO_Central"/>
</dbReference>
<feature type="domain" description="Enoyl reductase (ER)" evidence="7">
    <location>
        <begin position="20"/>
        <end position="348"/>
    </location>
</feature>
<evidence type="ECO:0000256" key="1">
    <source>
        <dbReference type="ARBA" id="ARBA00001947"/>
    </source>
</evidence>
<evidence type="ECO:0000256" key="6">
    <source>
        <dbReference type="RuleBase" id="RU361277"/>
    </source>
</evidence>
<dbReference type="OrthoDB" id="1879366at2759"/>
<evidence type="ECO:0000256" key="5">
    <source>
        <dbReference type="ARBA" id="ARBA00023002"/>
    </source>
</evidence>
<dbReference type="InterPro" id="IPR036291">
    <property type="entry name" value="NAD(P)-bd_dom_sf"/>
</dbReference>
<dbReference type="FunCoup" id="D8TEG6">
    <property type="interactions" value="648"/>
</dbReference>
<organism evidence="9">
    <name type="scientific">Selaginella moellendorffii</name>
    <name type="common">Spikemoss</name>
    <dbReference type="NCBI Taxonomy" id="88036"/>
    <lineage>
        <taxon>Eukaryota</taxon>
        <taxon>Viridiplantae</taxon>
        <taxon>Streptophyta</taxon>
        <taxon>Embryophyta</taxon>
        <taxon>Tracheophyta</taxon>
        <taxon>Lycopodiopsida</taxon>
        <taxon>Selaginellales</taxon>
        <taxon>Selaginellaceae</taxon>
        <taxon>Selaginella</taxon>
    </lineage>
</organism>
<accession>D8TEG6</accession>
<dbReference type="GO" id="GO:0008270">
    <property type="term" value="F:zinc ion binding"/>
    <property type="evidence" value="ECO:0007669"/>
    <property type="project" value="InterPro"/>
</dbReference>
<keyword evidence="3 6" id="KW-0479">Metal-binding</keyword>
<dbReference type="InterPro" id="IPR002328">
    <property type="entry name" value="ADH_Zn_CS"/>
</dbReference>
<evidence type="ECO:0000256" key="3">
    <source>
        <dbReference type="ARBA" id="ARBA00022723"/>
    </source>
</evidence>
<dbReference type="PANTHER" id="PTHR42683">
    <property type="entry name" value="ALDEHYDE REDUCTASE"/>
    <property type="match status" value="1"/>
</dbReference>
<proteinExistence type="inferred from homology"/>
<dbReference type="InterPro" id="IPR047109">
    <property type="entry name" value="CAD-like"/>
</dbReference>
<dbReference type="Gene3D" id="3.40.50.720">
    <property type="entry name" value="NAD(P)-binding Rossmann-like Domain"/>
    <property type="match status" value="1"/>
</dbReference>
<dbReference type="STRING" id="88036.D8TEG6"/>
<name>D8TEG6_SELML</name>
<dbReference type="CDD" id="cd05283">
    <property type="entry name" value="CAD1"/>
    <property type="match status" value="1"/>
</dbReference>